<dbReference type="EMBL" id="OU015566">
    <property type="protein sequence ID" value="CAG5103614.1"/>
    <property type="molecule type" value="Genomic_DNA"/>
</dbReference>
<feature type="coiled-coil region" evidence="1">
    <location>
        <begin position="123"/>
        <end position="150"/>
    </location>
</feature>
<evidence type="ECO:0000256" key="1">
    <source>
        <dbReference type="SAM" id="Coils"/>
    </source>
</evidence>
<gene>
    <name evidence="2" type="ORF">OKIOD_LOCUS9617</name>
</gene>
<sequence length="361" mass="42149">MSEYSHSEFTEPAPESFVSYEKESGDSRACQALSKEEITFLIRQEMGFYETELTSLKREQYQLRKKNDELVEKVSDLENQNENQKLTISALEERIELNHENQALSQKTIETLENMFSVLEKKYQSAIQGQKNLTETIENLKNQVEFLNSIEPDSEENTENVYDLVYENPRKSKNDEINTKMETLAIPAIQKPIHSSLPPKPNLFKYHTRDDVEPFLNALKDDTTNLSFKVLFSKPNNEEFFKGTFGIYYYPRLYHTQADEKILFIGYGLETLVRERDSYYELVFILYSPIDRKLYLQASFDGDNKLDPRKILSSRDRAIKDSGTIKIDSDNLNFVRLKIDVPKQSFTKQIVTYYVSSDCLI</sequence>
<organism evidence="2 3">
    <name type="scientific">Oikopleura dioica</name>
    <name type="common">Tunicate</name>
    <dbReference type="NCBI Taxonomy" id="34765"/>
    <lineage>
        <taxon>Eukaryota</taxon>
        <taxon>Metazoa</taxon>
        <taxon>Chordata</taxon>
        <taxon>Tunicata</taxon>
        <taxon>Appendicularia</taxon>
        <taxon>Copelata</taxon>
        <taxon>Oikopleuridae</taxon>
        <taxon>Oikopleura</taxon>
    </lineage>
</organism>
<accession>A0ABN7SL80</accession>
<reference evidence="2 3" key="1">
    <citation type="submission" date="2021-04" db="EMBL/GenBank/DDBJ databases">
        <authorList>
            <person name="Bliznina A."/>
        </authorList>
    </citation>
    <scope>NUCLEOTIDE SEQUENCE [LARGE SCALE GENOMIC DNA]</scope>
</reference>
<proteinExistence type="predicted"/>
<protein>
    <submittedName>
        <fullName evidence="2">Oidioi.mRNA.OKI2018_I69.chr1.g852.t1.cds</fullName>
    </submittedName>
</protein>
<evidence type="ECO:0000313" key="3">
    <source>
        <dbReference type="Proteomes" id="UP001158576"/>
    </source>
</evidence>
<evidence type="ECO:0000313" key="2">
    <source>
        <dbReference type="EMBL" id="CAG5103614.1"/>
    </source>
</evidence>
<keyword evidence="3" id="KW-1185">Reference proteome</keyword>
<feature type="coiled-coil region" evidence="1">
    <location>
        <begin position="53"/>
        <end position="94"/>
    </location>
</feature>
<dbReference type="Proteomes" id="UP001158576">
    <property type="component" value="Chromosome 1"/>
</dbReference>
<name>A0ABN7SL80_OIKDI</name>
<keyword evidence="1" id="KW-0175">Coiled coil</keyword>